<accession>A0A0F4Z859</accession>
<evidence type="ECO:0000256" key="1">
    <source>
        <dbReference type="SAM" id="MobiDB-lite"/>
    </source>
</evidence>
<organism evidence="3 4">
    <name type="scientific">Thielaviopsis punctulata</name>
    <dbReference type="NCBI Taxonomy" id="72032"/>
    <lineage>
        <taxon>Eukaryota</taxon>
        <taxon>Fungi</taxon>
        <taxon>Dikarya</taxon>
        <taxon>Ascomycota</taxon>
        <taxon>Pezizomycotina</taxon>
        <taxon>Sordariomycetes</taxon>
        <taxon>Hypocreomycetidae</taxon>
        <taxon>Microascales</taxon>
        <taxon>Ceratocystidaceae</taxon>
        <taxon>Thielaviopsis</taxon>
    </lineage>
</organism>
<name>A0A0F4Z859_9PEZI</name>
<feature type="compositionally biased region" description="Pro residues" evidence="1">
    <location>
        <begin position="838"/>
        <end position="850"/>
    </location>
</feature>
<feature type="region of interest" description="Disordered" evidence="1">
    <location>
        <begin position="729"/>
        <end position="758"/>
    </location>
</feature>
<dbReference type="PANTHER" id="PTHR10622">
    <property type="entry name" value="HET DOMAIN-CONTAINING PROTEIN"/>
    <property type="match status" value="1"/>
</dbReference>
<feature type="compositionally biased region" description="Acidic residues" evidence="1">
    <location>
        <begin position="216"/>
        <end position="227"/>
    </location>
</feature>
<feature type="region of interest" description="Disordered" evidence="1">
    <location>
        <begin position="509"/>
        <end position="536"/>
    </location>
</feature>
<feature type="region of interest" description="Disordered" evidence="1">
    <location>
        <begin position="910"/>
        <end position="1052"/>
    </location>
</feature>
<dbReference type="EMBL" id="LAEV01002294">
    <property type="protein sequence ID" value="KKA26058.1"/>
    <property type="molecule type" value="Genomic_DNA"/>
</dbReference>
<feature type="region of interest" description="Disordered" evidence="1">
    <location>
        <begin position="33"/>
        <end position="143"/>
    </location>
</feature>
<feature type="compositionally biased region" description="Low complexity" evidence="1">
    <location>
        <begin position="519"/>
        <end position="530"/>
    </location>
</feature>
<evidence type="ECO:0000313" key="3">
    <source>
        <dbReference type="EMBL" id="KKA26058.1"/>
    </source>
</evidence>
<feature type="compositionally biased region" description="Basic residues" evidence="1">
    <location>
        <begin position="86"/>
        <end position="101"/>
    </location>
</feature>
<dbReference type="OrthoDB" id="674604at2759"/>
<feature type="region of interest" description="Disordered" evidence="1">
    <location>
        <begin position="786"/>
        <end position="876"/>
    </location>
</feature>
<evidence type="ECO:0000313" key="4">
    <source>
        <dbReference type="Proteomes" id="UP000033483"/>
    </source>
</evidence>
<dbReference type="Proteomes" id="UP000033483">
    <property type="component" value="Unassembled WGS sequence"/>
</dbReference>
<reference evidence="3 4" key="1">
    <citation type="submission" date="2015-03" db="EMBL/GenBank/DDBJ databases">
        <authorList>
            <person name="Radwan O."/>
            <person name="Al-Naeli F.A."/>
            <person name="Rendon G.A."/>
            <person name="Fields C."/>
        </authorList>
    </citation>
    <scope>NUCLEOTIDE SEQUENCE [LARGE SCALE GENOMIC DNA]</scope>
    <source>
        <strain evidence="3">CR-DP1</strain>
    </source>
</reference>
<feature type="compositionally biased region" description="Basic and acidic residues" evidence="1">
    <location>
        <begin position="132"/>
        <end position="143"/>
    </location>
</feature>
<feature type="domain" description="Heterokaryon incompatibility" evidence="2">
    <location>
        <begin position="101"/>
        <end position="261"/>
    </location>
</feature>
<dbReference type="AlphaFoldDB" id="A0A0F4Z859"/>
<dbReference type="InterPro" id="IPR010730">
    <property type="entry name" value="HET"/>
</dbReference>
<keyword evidence="4" id="KW-1185">Reference proteome</keyword>
<dbReference type="Pfam" id="PF06985">
    <property type="entry name" value="HET"/>
    <property type="match status" value="1"/>
</dbReference>
<proteinExistence type="predicted"/>
<feature type="compositionally biased region" description="Acidic residues" evidence="1">
    <location>
        <begin position="47"/>
        <end position="58"/>
    </location>
</feature>
<feature type="region of interest" description="Disordered" evidence="1">
    <location>
        <begin position="213"/>
        <end position="242"/>
    </location>
</feature>
<sequence length="1066" mass="118089">MRPRVFKPDQCPPYAVFSHCWKPREIRYNALCPKNSQYDDSLSSDYSSDEFEDDDDDDLDHRSHPRSRAASSRPPASSSRPPAARRCSRMRSRSRRSRSKSHAWSDDDHSESSDDEEAVGVQTPRTGISSDTRSEISASREKLSSPGMIKFRRALHMARREKIKWIWMDTCCVNHDSPGEVQEAIMGAWEIYAKADVCFVYLDDFALPEDLHDLDHSDDDDDDDEDGGAGLRRGKPAAAPSNWKQTFGASHWFTRAWTLLELLASPHRVFLDKNWENITKACGGQDALDKLISSATSIPVDFLRGQASIESATVAARMRWMAGRRSRNPEDVSYALAGIFGVHLDVRHGEGAYRAFQRLQKEILNISTDESILFWDSPRSEAYERTGLLADCPEHFLDTTDLVPIPTFLMPHCATWKSTNRGLQASLYMTPYDPPRQVGNYRRVWLNVMRRHTQEFMSFFVQQVGEKDEYARVSPIMPVSTRPEAFMAQRQQQTITVAQISDVDADLGASLSTGPPPRGVRGPAGASARSNPGTRPRIRFTIGSGLRQVVPYTPSYAPSWTVSQKSAECLAPIPHDDMYVSIVRLELKTPSHSPKIDSKFLVVACMRLNTTIGRWYCALRVDDEDDYKNEMPDMKPSASRALRDSPSSSPRTIAHLGVGLDGSREIRAEVAGWIEWHEKEFVVNITCPSVAPLGPPGAALDRERVFSASGTTPPSLGAGVGHLGNLASSAHMSGNMGPTSRSARFPGSAPNTAGIPPTSAGYPPSYSAYPPSASVMAHRGAHLGRSMSVDHGASPYKPPAVLPPHSRRDRDISPPPSLRINSTMGQRKRESWTAAPPVSMPPTPLSPPRRPMTARPGASQRMPARPPGPAHYGSYRGVSEYSPDYAAAEGTYDAPAPSARSRRDSAGTYMDYASDAPRTRADSTRPPAWNERYWDRPSPTATSPIDDIPAPPTRRASRTPAHGHSQSFSSRKEAYEHAFERDTYRERQRPAERERREEYAGFHAPLPPAPMPSSLFASPETGALGINVPSGSGPGRGAMLREGYGDEGWYEDPRAIGYEYDDEYEY</sequence>
<gene>
    <name evidence="3" type="ORF">TD95_000338</name>
</gene>
<feature type="compositionally biased region" description="Basic and acidic residues" evidence="1">
    <location>
        <begin position="970"/>
        <end position="1000"/>
    </location>
</feature>
<evidence type="ECO:0000259" key="2">
    <source>
        <dbReference type="Pfam" id="PF06985"/>
    </source>
</evidence>
<dbReference type="PANTHER" id="PTHR10622:SF10">
    <property type="entry name" value="HET DOMAIN-CONTAINING PROTEIN"/>
    <property type="match status" value="1"/>
</dbReference>
<feature type="compositionally biased region" description="Basic and acidic residues" evidence="1">
    <location>
        <begin position="103"/>
        <end position="112"/>
    </location>
</feature>
<protein>
    <recommendedName>
        <fullName evidence="2">Heterokaryon incompatibility domain-containing protein</fullName>
    </recommendedName>
</protein>
<comment type="caution">
    <text evidence="3">The sequence shown here is derived from an EMBL/GenBank/DDBJ whole genome shotgun (WGS) entry which is preliminary data.</text>
</comment>
<feature type="compositionally biased region" description="Low complexity" evidence="1">
    <location>
        <begin position="68"/>
        <end position="85"/>
    </location>
</feature>
<feature type="compositionally biased region" description="Polar residues" evidence="1">
    <location>
        <begin position="729"/>
        <end position="742"/>
    </location>
</feature>